<feature type="transmembrane region" description="Helical" evidence="1">
    <location>
        <begin position="6"/>
        <end position="24"/>
    </location>
</feature>
<keyword evidence="1" id="KW-1133">Transmembrane helix</keyword>
<protein>
    <submittedName>
        <fullName evidence="2">DUF4257 domain-containing protein</fullName>
    </submittedName>
</protein>
<sequence length="95" mass="10322">MYLNIFFAVLIGGLVGVAGHIKKEGRIIKPRKTKKFIYLGFLEEVILGGLTAACLVIFSAPDSALKVIALSIIAGFGGDSLLRFLELVKTRQKDE</sequence>
<dbReference type="Proteomes" id="UP000481030">
    <property type="component" value="Unassembled WGS sequence"/>
</dbReference>
<dbReference type="Pfam" id="PF14074">
    <property type="entry name" value="DUF4257"/>
    <property type="match status" value="1"/>
</dbReference>
<evidence type="ECO:0000256" key="1">
    <source>
        <dbReference type="SAM" id="Phobius"/>
    </source>
</evidence>
<reference evidence="2 3" key="1">
    <citation type="journal article" date="2016" name="Antonie Van Leeuwenhoek">
        <title>Bacillus depressus sp. nov., isolated from soil of a sunflower field.</title>
        <authorList>
            <person name="Wei X."/>
            <person name="Xin D."/>
            <person name="Xin Y."/>
            <person name="Zhang H."/>
            <person name="Wang T."/>
            <person name="Zhang J."/>
        </authorList>
    </citation>
    <scope>NUCLEOTIDE SEQUENCE [LARGE SCALE GENOMIC DNA]</scope>
    <source>
        <strain evidence="2 3">BZ1</strain>
    </source>
</reference>
<dbReference type="InterPro" id="IPR025353">
    <property type="entry name" value="DUF4257"/>
</dbReference>
<dbReference type="AlphaFoldDB" id="A0A6L3V852"/>
<feature type="transmembrane region" description="Helical" evidence="1">
    <location>
        <begin position="36"/>
        <end position="58"/>
    </location>
</feature>
<comment type="caution">
    <text evidence="2">The sequence shown here is derived from an EMBL/GenBank/DDBJ whole genome shotgun (WGS) entry which is preliminary data.</text>
</comment>
<proteinExistence type="predicted"/>
<gene>
    <name evidence="2" type="ORF">F7731_08380</name>
</gene>
<name>A0A6L3V852_9BACI</name>
<keyword evidence="3" id="KW-1185">Reference proteome</keyword>
<keyword evidence="1" id="KW-0472">Membrane</keyword>
<accession>A0A6L3V852</accession>
<dbReference type="OrthoDB" id="2898699at2"/>
<organism evidence="2 3">
    <name type="scientific">Cytobacillus depressus</name>
    <dbReference type="NCBI Taxonomy" id="1602942"/>
    <lineage>
        <taxon>Bacteria</taxon>
        <taxon>Bacillati</taxon>
        <taxon>Bacillota</taxon>
        <taxon>Bacilli</taxon>
        <taxon>Bacillales</taxon>
        <taxon>Bacillaceae</taxon>
        <taxon>Cytobacillus</taxon>
    </lineage>
</organism>
<keyword evidence="1" id="KW-0812">Transmembrane</keyword>
<evidence type="ECO:0000313" key="2">
    <source>
        <dbReference type="EMBL" id="KAB2337607.1"/>
    </source>
</evidence>
<evidence type="ECO:0000313" key="3">
    <source>
        <dbReference type="Proteomes" id="UP000481030"/>
    </source>
</evidence>
<dbReference type="EMBL" id="WBOS01000002">
    <property type="protein sequence ID" value="KAB2337607.1"/>
    <property type="molecule type" value="Genomic_DNA"/>
</dbReference>
<dbReference type="RefSeq" id="WP_151534304.1">
    <property type="nucleotide sequence ID" value="NZ_WBOS01000002.1"/>
</dbReference>